<dbReference type="InterPro" id="IPR004119">
    <property type="entry name" value="EcKL"/>
</dbReference>
<dbReference type="InterPro" id="IPR015897">
    <property type="entry name" value="CHK_kinase-like"/>
</dbReference>
<evidence type="ECO:0000259" key="1">
    <source>
        <dbReference type="SMART" id="SM00587"/>
    </source>
</evidence>
<dbReference type="Proteomes" id="UP001168821">
    <property type="component" value="Unassembled WGS sequence"/>
</dbReference>
<dbReference type="PANTHER" id="PTHR11012">
    <property type="entry name" value="PROTEIN KINASE-LIKE DOMAIN-CONTAINING"/>
    <property type="match status" value="1"/>
</dbReference>
<dbReference type="SMART" id="SM00587">
    <property type="entry name" value="CHK"/>
    <property type="match status" value="1"/>
</dbReference>
<organism evidence="2 3">
    <name type="scientific">Zophobas morio</name>
    <dbReference type="NCBI Taxonomy" id="2755281"/>
    <lineage>
        <taxon>Eukaryota</taxon>
        <taxon>Metazoa</taxon>
        <taxon>Ecdysozoa</taxon>
        <taxon>Arthropoda</taxon>
        <taxon>Hexapoda</taxon>
        <taxon>Insecta</taxon>
        <taxon>Pterygota</taxon>
        <taxon>Neoptera</taxon>
        <taxon>Endopterygota</taxon>
        <taxon>Coleoptera</taxon>
        <taxon>Polyphaga</taxon>
        <taxon>Cucujiformia</taxon>
        <taxon>Tenebrionidae</taxon>
        <taxon>Zophobas</taxon>
    </lineage>
</organism>
<dbReference type="AlphaFoldDB" id="A0AA38I6J4"/>
<accession>A0AA38I6J4</accession>
<dbReference type="Pfam" id="PF02958">
    <property type="entry name" value="EcKL"/>
    <property type="match status" value="1"/>
</dbReference>
<name>A0AA38I6J4_9CUCU</name>
<keyword evidence="3" id="KW-1185">Reference proteome</keyword>
<reference evidence="2" key="1">
    <citation type="journal article" date="2023" name="G3 (Bethesda)">
        <title>Whole genome assemblies of Zophobas morio and Tenebrio molitor.</title>
        <authorList>
            <person name="Kaur S."/>
            <person name="Stinson S.A."/>
            <person name="diCenzo G.C."/>
        </authorList>
    </citation>
    <scope>NUCLEOTIDE SEQUENCE</scope>
    <source>
        <strain evidence="2">QUZm001</strain>
    </source>
</reference>
<dbReference type="InterPro" id="IPR011009">
    <property type="entry name" value="Kinase-like_dom_sf"/>
</dbReference>
<gene>
    <name evidence="2" type="ORF">Zmor_021679</name>
</gene>
<feature type="domain" description="CHK kinase-like" evidence="1">
    <location>
        <begin position="131"/>
        <end position="324"/>
    </location>
</feature>
<dbReference type="SUPFAM" id="SSF56112">
    <property type="entry name" value="Protein kinase-like (PK-like)"/>
    <property type="match status" value="1"/>
</dbReference>
<sequence length="412" mass="47766">MNPTNRCTKEDVEEWLKPTLRKEGLKDYTINISGSSAKGDGYLGDITFVEVSGKSATNEEKVYSFVIKSGKKSTELRDIMPIKSAFENEMLFYNKILPVFIDFQKEKGVKEPFNNAPKCYDTIILEDMEVLILENLKQRDFILHDRKFPMNRAHVEKVVKTYGKLHAISFALRDQKPDLFKQLSRELVDILKLIKKTMKPPPKTYNLYGTIIKYAEEDNEHEVVAKAYSLHEKVENAHEITNPNDPYAVILHGDCWNNNFMFKYADNKSSLLDVCLLDFQLSRLASPVYDLSYFLFTSISEVDIKDFDEIVELYYRSLSDSLREMGSDPNQMFPYEELLKQWKTYSLFGLMMMPNIINICLSEQDEVPDLVEAAESDGDFGKMFIRSVKSKEQYRRRTIPIIKLAIEKGFAQ</sequence>
<proteinExistence type="predicted"/>
<protein>
    <recommendedName>
        <fullName evidence="1">CHK kinase-like domain-containing protein</fullName>
    </recommendedName>
</protein>
<dbReference type="Gene3D" id="3.90.1200.10">
    <property type="match status" value="1"/>
</dbReference>
<evidence type="ECO:0000313" key="2">
    <source>
        <dbReference type="EMBL" id="KAJ3649966.1"/>
    </source>
</evidence>
<dbReference type="PANTHER" id="PTHR11012:SF30">
    <property type="entry name" value="PROTEIN KINASE-LIKE DOMAIN-CONTAINING"/>
    <property type="match status" value="1"/>
</dbReference>
<evidence type="ECO:0000313" key="3">
    <source>
        <dbReference type="Proteomes" id="UP001168821"/>
    </source>
</evidence>
<dbReference type="EMBL" id="JALNTZ010000006">
    <property type="protein sequence ID" value="KAJ3649966.1"/>
    <property type="molecule type" value="Genomic_DNA"/>
</dbReference>
<comment type="caution">
    <text evidence="2">The sequence shown here is derived from an EMBL/GenBank/DDBJ whole genome shotgun (WGS) entry which is preliminary data.</text>
</comment>